<feature type="transmembrane region" description="Helical" evidence="1">
    <location>
        <begin position="6"/>
        <end position="25"/>
    </location>
</feature>
<dbReference type="InterPro" id="IPR026411">
    <property type="entry name" value="Cyanosort_A_assoc"/>
</dbReference>
<dbReference type="Proteomes" id="UP000238762">
    <property type="component" value="Unassembled WGS sequence"/>
</dbReference>
<proteinExistence type="predicted"/>
<evidence type="ECO:0000256" key="1">
    <source>
        <dbReference type="SAM" id="Phobius"/>
    </source>
</evidence>
<evidence type="ECO:0000313" key="3">
    <source>
        <dbReference type="Proteomes" id="UP000238762"/>
    </source>
</evidence>
<evidence type="ECO:0000313" key="2">
    <source>
        <dbReference type="EMBL" id="PSB04817.1"/>
    </source>
</evidence>
<comment type="caution">
    <text evidence="2">The sequence shown here is derived from an EMBL/GenBank/DDBJ whole genome shotgun (WGS) entry which is preliminary data.</text>
</comment>
<dbReference type="NCBIfam" id="TIGR04153">
    <property type="entry name" value="cyanosortA_assc"/>
    <property type="match status" value="1"/>
</dbReference>
<protein>
    <recommendedName>
        <fullName evidence="4">Cyanoexosortase A system-associated protein</fullName>
    </recommendedName>
</protein>
<dbReference type="EMBL" id="PVWJ01000007">
    <property type="protein sequence ID" value="PSB04817.1"/>
    <property type="molecule type" value="Genomic_DNA"/>
</dbReference>
<keyword evidence="1" id="KW-1133">Transmembrane helix</keyword>
<dbReference type="RefSeq" id="WP_106287052.1">
    <property type="nucleotide sequence ID" value="NZ_CAWNTC010000151.1"/>
</dbReference>
<evidence type="ECO:0008006" key="4">
    <source>
        <dbReference type="Google" id="ProtNLM"/>
    </source>
</evidence>
<organism evidence="2 3">
    <name type="scientific">Merismopedia glauca CCAP 1448/3</name>
    <dbReference type="NCBI Taxonomy" id="1296344"/>
    <lineage>
        <taxon>Bacteria</taxon>
        <taxon>Bacillati</taxon>
        <taxon>Cyanobacteriota</taxon>
        <taxon>Cyanophyceae</taxon>
        <taxon>Synechococcales</taxon>
        <taxon>Merismopediaceae</taxon>
        <taxon>Merismopedia</taxon>
    </lineage>
</organism>
<keyword evidence="3" id="KW-1185">Reference proteome</keyword>
<reference evidence="2 3" key="2">
    <citation type="submission" date="2018-03" db="EMBL/GenBank/DDBJ databases">
        <title>The ancient ancestry and fast evolution of plastids.</title>
        <authorList>
            <person name="Moore K.R."/>
            <person name="Magnabosco C."/>
            <person name="Momper L."/>
            <person name="Gold D.A."/>
            <person name="Bosak T."/>
            <person name="Fournier G.P."/>
        </authorList>
    </citation>
    <scope>NUCLEOTIDE SEQUENCE [LARGE SCALE GENOMIC DNA]</scope>
    <source>
        <strain evidence="2 3">CCAP 1448/3</strain>
    </source>
</reference>
<sequence>MPSLRLSFLTLTFIGVFVVLVKVILEPKAGTNLVKYNPYTFPESIPITQWKFDKSQSIMPGKKDDGQFFGARNYQYSQNQLKVNIDMHYLVNTTGNVNTFLKDYYFKNPSDKNPDLKVKQQPDIGFYNIFLYDKKIQIISCINPRGGATANVSQFFLNRQRYDYTNKNGGWNKLISWFLGQEELQDRRCMWTHLSMPIGNLPPEKAFVEIEKVWFSWYDWWQMNFPRA</sequence>
<keyword evidence="1" id="KW-0812">Transmembrane</keyword>
<dbReference type="AlphaFoldDB" id="A0A2T1C9J1"/>
<keyword evidence="1" id="KW-0472">Membrane</keyword>
<name>A0A2T1C9J1_9CYAN</name>
<reference evidence="2 3" key="1">
    <citation type="submission" date="2018-02" db="EMBL/GenBank/DDBJ databases">
        <authorList>
            <person name="Cohen D.B."/>
            <person name="Kent A.D."/>
        </authorList>
    </citation>
    <scope>NUCLEOTIDE SEQUENCE [LARGE SCALE GENOMIC DNA]</scope>
    <source>
        <strain evidence="2 3">CCAP 1448/3</strain>
    </source>
</reference>
<accession>A0A2T1C9J1</accession>
<gene>
    <name evidence="2" type="ORF">C7B64_02335</name>
</gene>
<dbReference type="OrthoDB" id="582709at2"/>